<dbReference type="Proteomes" id="UP000318307">
    <property type="component" value="Unassembled WGS sequence"/>
</dbReference>
<comment type="caution">
    <text evidence="9">The sequence shown here is derived from an EMBL/GenBank/DDBJ whole genome shotgun (WGS) entry which is preliminary data.</text>
</comment>
<dbReference type="GO" id="GO:0016020">
    <property type="term" value="C:membrane"/>
    <property type="evidence" value="ECO:0007669"/>
    <property type="project" value="UniProtKB-SubCell"/>
</dbReference>
<protein>
    <submittedName>
        <fullName evidence="9">Rhomboid protease GluP</fullName>
    </submittedName>
</protein>
<feature type="transmembrane region" description="Helical" evidence="7">
    <location>
        <begin position="222"/>
        <end position="240"/>
    </location>
</feature>
<feature type="transmembrane region" description="Helical" evidence="7">
    <location>
        <begin position="252"/>
        <end position="275"/>
    </location>
</feature>
<dbReference type="OrthoDB" id="9813074at2"/>
<keyword evidence="5 7" id="KW-1133">Transmembrane helix</keyword>
<keyword evidence="10" id="KW-1185">Reference proteome</keyword>
<dbReference type="GO" id="GO:0006508">
    <property type="term" value="P:proteolysis"/>
    <property type="evidence" value="ECO:0007669"/>
    <property type="project" value="UniProtKB-KW"/>
</dbReference>
<dbReference type="EMBL" id="VLLC01000018">
    <property type="protein sequence ID" value="TWI70283.1"/>
    <property type="molecule type" value="Genomic_DNA"/>
</dbReference>
<dbReference type="AlphaFoldDB" id="A0A562RN38"/>
<evidence type="ECO:0000259" key="8">
    <source>
        <dbReference type="Pfam" id="PF01694"/>
    </source>
</evidence>
<feature type="transmembrane region" description="Helical" evidence="7">
    <location>
        <begin position="198"/>
        <end position="216"/>
    </location>
</feature>
<feature type="domain" description="Peptidase S54 rhomboid" evidence="8">
    <location>
        <begin position="105"/>
        <end position="239"/>
    </location>
</feature>
<feature type="transmembrane region" description="Helical" evidence="7">
    <location>
        <begin position="50"/>
        <end position="68"/>
    </location>
</feature>
<feature type="transmembrane region" description="Helical" evidence="7">
    <location>
        <begin position="143"/>
        <end position="162"/>
    </location>
</feature>
<sequence length="283" mass="30672">MKNTKARMCPKCGKMVSHDQDQCPWCGQKHPGNPLLPANLVARMGRPGEIIRVLIWVNAIFFLFSLLLNPAETKWTMNPFAALAPDTRSLLMLGATGTFPVYQMGNWWTLITAGFFPGSLLPILFYMAALYHVGQLAERAFGPFRMLLIYLLTSAAGFALSLVGGVRLTIGASAAVCGLIGALLYYGKRRGGFHGKAVYQHTQGWIIGLVIIGFLMPGINNWGHGGGLLAGILAAFALGYSENRPETPNLRMAVFGIAMVVLALLAWVAFTALVYRGSLGRLI</sequence>
<accession>A0A562RN38</accession>
<dbReference type="Pfam" id="PF01694">
    <property type="entry name" value="Rhomboid"/>
    <property type="match status" value="1"/>
</dbReference>
<evidence type="ECO:0000256" key="6">
    <source>
        <dbReference type="ARBA" id="ARBA00023136"/>
    </source>
</evidence>
<dbReference type="RefSeq" id="WP_144685409.1">
    <property type="nucleotide sequence ID" value="NZ_VLLC01000018.1"/>
</dbReference>
<evidence type="ECO:0000256" key="5">
    <source>
        <dbReference type="ARBA" id="ARBA00022989"/>
    </source>
</evidence>
<feature type="transmembrane region" description="Helical" evidence="7">
    <location>
        <begin position="107"/>
        <end position="131"/>
    </location>
</feature>
<dbReference type="PANTHER" id="PTHR43731">
    <property type="entry name" value="RHOMBOID PROTEASE"/>
    <property type="match status" value="1"/>
</dbReference>
<evidence type="ECO:0000256" key="7">
    <source>
        <dbReference type="SAM" id="Phobius"/>
    </source>
</evidence>
<dbReference type="Gene3D" id="1.20.1540.10">
    <property type="entry name" value="Rhomboid-like"/>
    <property type="match status" value="1"/>
</dbReference>
<dbReference type="InterPro" id="IPR050925">
    <property type="entry name" value="Rhomboid_protease_S54"/>
</dbReference>
<organism evidence="9 10">
    <name type="scientific">Desulfobotulus alkaliphilus</name>
    <dbReference type="NCBI Taxonomy" id="622671"/>
    <lineage>
        <taxon>Bacteria</taxon>
        <taxon>Pseudomonadati</taxon>
        <taxon>Thermodesulfobacteriota</taxon>
        <taxon>Desulfobacteria</taxon>
        <taxon>Desulfobacterales</taxon>
        <taxon>Desulfobacteraceae</taxon>
        <taxon>Desulfobotulus</taxon>
    </lineage>
</organism>
<feature type="transmembrane region" description="Helical" evidence="7">
    <location>
        <begin position="168"/>
        <end position="186"/>
    </location>
</feature>
<proteinExistence type="inferred from homology"/>
<evidence type="ECO:0000256" key="2">
    <source>
        <dbReference type="ARBA" id="ARBA00009045"/>
    </source>
</evidence>
<comment type="similarity">
    <text evidence="2">Belongs to the peptidase S54 family.</text>
</comment>
<dbReference type="SUPFAM" id="SSF144091">
    <property type="entry name" value="Rhomboid-like"/>
    <property type="match status" value="1"/>
</dbReference>
<dbReference type="InterPro" id="IPR022764">
    <property type="entry name" value="Peptidase_S54_rhomboid_dom"/>
</dbReference>
<dbReference type="PANTHER" id="PTHR43731:SF14">
    <property type="entry name" value="PRESENILIN-ASSOCIATED RHOMBOID-LIKE PROTEIN, MITOCHONDRIAL"/>
    <property type="match status" value="1"/>
</dbReference>
<keyword evidence="6 7" id="KW-0472">Membrane</keyword>
<reference evidence="9 10" key="1">
    <citation type="submission" date="2019-07" db="EMBL/GenBank/DDBJ databases">
        <title>Genome sequencing of 100 strains of the haloalkaliphilic chemolithoautotrophic sulfur-oxidizing bacterium Thioalkalivibrio.</title>
        <authorList>
            <person name="Muyzer G."/>
        </authorList>
    </citation>
    <scope>NUCLEOTIDE SEQUENCE [LARGE SCALE GENOMIC DNA]</scope>
    <source>
        <strain evidence="9 10">ASO4-4</strain>
    </source>
</reference>
<dbReference type="GO" id="GO:0004252">
    <property type="term" value="F:serine-type endopeptidase activity"/>
    <property type="evidence" value="ECO:0007669"/>
    <property type="project" value="InterPro"/>
</dbReference>
<dbReference type="InterPro" id="IPR035952">
    <property type="entry name" value="Rhomboid-like_sf"/>
</dbReference>
<evidence type="ECO:0000256" key="4">
    <source>
        <dbReference type="ARBA" id="ARBA00022801"/>
    </source>
</evidence>
<keyword evidence="4" id="KW-0378">Hydrolase</keyword>
<keyword evidence="3 7" id="KW-0812">Transmembrane</keyword>
<name>A0A562RN38_9BACT</name>
<evidence type="ECO:0000313" key="10">
    <source>
        <dbReference type="Proteomes" id="UP000318307"/>
    </source>
</evidence>
<comment type="subcellular location">
    <subcellularLocation>
        <location evidence="1">Membrane</location>
        <topology evidence="1">Multi-pass membrane protein</topology>
    </subcellularLocation>
</comment>
<evidence type="ECO:0000313" key="9">
    <source>
        <dbReference type="EMBL" id="TWI70283.1"/>
    </source>
</evidence>
<keyword evidence="9" id="KW-0645">Protease</keyword>
<evidence type="ECO:0000256" key="1">
    <source>
        <dbReference type="ARBA" id="ARBA00004141"/>
    </source>
</evidence>
<evidence type="ECO:0000256" key="3">
    <source>
        <dbReference type="ARBA" id="ARBA00022692"/>
    </source>
</evidence>
<gene>
    <name evidence="9" type="ORF">LZ24_02293</name>
</gene>